<keyword evidence="1" id="KW-1133">Transmembrane helix</keyword>
<evidence type="ECO:0000313" key="3">
    <source>
        <dbReference type="Proteomes" id="UP000198287"/>
    </source>
</evidence>
<sequence length="861" mass="98327">MEKSLYYTIFFQILIFVKSFIIVVSIHPPSEPFPLAKFLTGGPSCDIKIIPCESNSINFSIPTPTLPTTVVIVLDSKRQQVTTVLNVLQVRVAKCQLSLLFYKNIKFARQQSIFGYDSDQLQIATSSLHFNKMVIPYADVTLVLIVDSNSRTFPGAYDFTDTLSLVPKSFLVFPPDEDGAFSLCSMTTWMHLSLRDMICTKRLDEPLVGLNFVKATCSYTTRSLHEFESVPSNPFKNQPVIPEWAQIYLMWEALLSANVTPCKEWSDTGMTVYRTTYDSNTWRLENYPLSIMGNQFLTCYTKKYLSFEFYLTPFEADLWTGVALCFFLVLFSLTLYSGMIGIPFSPWLPLLATLFEETNSVPTVVERKQFFRLVFGTWALMVSLLTNCYNGIMTTNLNAPFPGEKVYFWKDIFCENVAPKNKSSIASWMITTGVNEYWQQVSDIQYRVKPRSMLGIGSEDCFQLLSNPHPYEIGAEGIPCNTLFYSLLYLWGRRPNIDLNEILLLSPKHTRELRDFSERNRSISNEQISKQIEKEVVKCGKTVFITKSTEIFSEYLYLSKKYYWKTFYLSKDMLSIQITGFVSKYASNSEVPRYLKSFVESGIWKRIHEEEWSMSIERRGRKAQIRPDKQKPVELDGSILTCFVMYGIMISLSLGNIRKFDEQIKIARSMIDLLSIIVSSTNAKIRGRARRASVSISHFIITDGSLATARIQYRCGTPSQVHPCSSNTYVLVQMSSSQIDAGICNPSAFSVIMPTQITSLKTASNGLAYPKRNASHTLLEKEPSQSQGDVFVCMYWWDDDPAIVRQDRQLRNRQRLIAASPYTPYHNHMGYTWLSISPHSDPSITIKVKALVMPKSQEICP</sequence>
<keyword evidence="3" id="KW-1185">Reference proteome</keyword>
<name>A0A226CVF1_FOLCA</name>
<feature type="transmembrane region" description="Helical" evidence="1">
    <location>
        <begin position="6"/>
        <end position="27"/>
    </location>
</feature>
<organism evidence="2 3">
    <name type="scientific">Folsomia candida</name>
    <name type="common">Springtail</name>
    <dbReference type="NCBI Taxonomy" id="158441"/>
    <lineage>
        <taxon>Eukaryota</taxon>
        <taxon>Metazoa</taxon>
        <taxon>Ecdysozoa</taxon>
        <taxon>Arthropoda</taxon>
        <taxon>Hexapoda</taxon>
        <taxon>Collembola</taxon>
        <taxon>Entomobryomorpha</taxon>
        <taxon>Isotomoidea</taxon>
        <taxon>Isotomidae</taxon>
        <taxon>Proisotominae</taxon>
        <taxon>Folsomia</taxon>
    </lineage>
</organism>
<comment type="caution">
    <text evidence="2">The sequence shown here is derived from an EMBL/GenBank/DDBJ whole genome shotgun (WGS) entry which is preliminary data.</text>
</comment>
<reference evidence="2 3" key="1">
    <citation type="submission" date="2015-12" db="EMBL/GenBank/DDBJ databases">
        <title>The genome of Folsomia candida.</title>
        <authorList>
            <person name="Faddeeva A."/>
            <person name="Derks M.F."/>
            <person name="Anvar Y."/>
            <person name="Smit S."/>
            <person name="Van Straalen N."/>
            <person name="Roelofs D."/>
        </authorList>
    </citation>
    <scope>NUCLEOTIDE SEQUENCE [LARGE SCALE GENOMIC DNA]</scope>
    <source>
        <strain evidence="2 3">VU population</strain>
        <tissue evidence="2">Whole body</tissue>
    </source>
</reference>
<feature type="transmembrane region" description="Helical" evidence="1">
    <location>
        <begin position="370"/>
        <end position="389"/>
    </location>
</feature>
<protein>
    <submittedName>
        <fullName evidence="2">Uncharacterized protein</fullName>
    </submittedName>
</protein>
<dbReference type="AlphaFoldDB" id="A0A226CVF1"/>
<evidence type="ECO:0000313" key="2">
    <source>
        <dbReference type="EMBL" id="OXA36983.1"/>
    </source>
</evidence>
<gene>
    <name evidence="2" type="ORF">Fcan01_28258</name>
</gene>
<keyword evidence="1" id="KW-0472">Membrane</keyword>
<dbReference type="EMBL" id="LNIX01000067">
    <property type="protein sequence ID" value="OXA36983.1"/>
    <property type="molecule type" value="Genomic_DNA"/>
</dbReference>
<dbReference type="Proteomes" id="UP000198287">
    <property type="component" value="Unassembled WGS sequence"/>
</dbReference>
<feature type="transmembrane region" description="Helical" evidence="1">
    <location>
        <begin position="318"/>
        <end position="342"/>
    </location>
</feature>
<keyword evidence="1" id="KW-0812">Transmembrane</keyword>
<evidence type="ECO:0000256" key="1">
    <source>
        <dbReference type="SAM" id="Phobius"/>
    </source>
</evidence>
<proteinExistence type="predicted"/>
<accession>A0A226CVF1</accession>